<evidence type="ECO:0000313" key="2">
    <source>
        <dbReference type="Proteomes" id="UP000569329"/>
    </source>
</evidence>
<keyword evidence="2" id="KW-1185">Reference proteome</keyword>
<reference evidence="1 2" key="1">
    <citation type="submission" date="2020-07" db="EMBL/GenBank/DDBJ databases">
        <title>Sequencing the genomes of 1000 actinobacteria strains.</title>
        <authorList>
            <person name="Klenk H.-P."/>
        </authorList>
    </citation>
    <scope>NUCLEOTIDE SEQUENCE [LARGE SCALE GENOMIC DNA]</scope>
    <source>
        <strain evidence="1 2">DSM 45975</strain>
    </source>
</reference>
<dbReference type="AlphaFoldDB" id="A0A839DX88"/>
<dbReference type="EMBL" id="JACGWZ010000001">
    <property type="protein sequence ID" value="MBA8823975.1"/>
    <property type="molecule type" value="Genomic_DNA"/>
</dbReference>
<dbReference type="Proteomes" id="UP000569329">
    <property type="component" value="Unassembled WGS sequence"/>
</dbReference>
<sequence length="38" mass="4192">MPANGAEGLESFGQTEKVATAVGHAHISTTLRYYRRRD</sequence>
<proteinExistence type="predicted"/>
<evidence type="ECO:0000313" key="1">
    <source>
        <dbReference type="EMBL" id="MBA8823975.1"/>
    </source>
</evidence>
<comment type="caution">
    <text evidence="1">The sequence shown here is derived from an EMBL/GenBank/DDBJ whole genome shotgun (WGS) entry which is preliminary data.</text>
</comment>
<accession>A0A839DX88</accession>
<organism evidence="1 2">
    <name type="scientific">Halosaccharopolyspora lacisalsi</name>
    <dbReference type="NCBI Taxonomy" id="1000566"/>
    <lineage>
        <taxon>Bacteria</taxon>
        <taxon>Bacillati</taxon>
        <taxon>Actinomycetota</taxon>
        <taxon>Actinomycetes</taxon>
        <taxon>Pseudonocardiales</taxon>
        <taxon>Pseudonocardiaceae</taxon>
        <taxon>Halosaccharopolyspora</taxon>
    </lineage>
</organism>
<protein>
    <recommendedName>
        <fullName evidence="3">Integrase</fullName>
    </recommendedName>
</protein>
<name>A0A839DX88_9PSEU</name>
<gene>
    <name evidence="1" type="ORF">FHX42_001304</name>
</gene>
<evidence type="ECO:0008006" key="3">
    <source>
        <dbReference type="Google" id="ProtNLM"/>
    </source>
</evidence>